<dbReference type="Proteomes" id="UP000501568">
    <property type="component" value="Chromosome"/>
</dbReference>
<evidence type="ECO:0000313" key="2">
    <source>
        <dbReference type="Proteomes" id="UP000501568"/>
    </source>
</evidence>
<organism evidence="1 2">
    <name type="scientific">Stakelama tenebrarum</name>
    <dbReference type="NCBI Taxonomy" id="2711215"/>
    <lineage>
        <taxon>Bacteria</taxon>
        <taxon>Pseudomonadati</taxon>
        <taxon>Pseudomonadota</taxon>
        <taxon>Alphaproteobacteria</taxon>
        <taxon>Sphingomonadales</taxon>
        <taxon>Sphingomonadaceae</taxon>
        <taxon>Stakelama</taxon>
    </lineage>
</organism>
<evidence type="ECO:0000313" key="1">
    <source>
        <dbReference type="EMBL" id="QIG80108.1"/>
    </source>
</evidence>
<name>A0A6G6Y5W1_9SPHN</name>
<keyword evidence="2" id="KW-1185">Reference proteome</keyword>
<dbReference type="RefSeq" id="WP_165327111.1">
    <property type="nucleotide sequence ID" value="NZ_CP049109.1"/>
</dbReference>
<sequence>MSFETAVSARFLADADMTAAIGGRVNWQVRAQGNPLPDITLDIVSDARPQHFKGFERVRPTRVQVTVRAADPASAVRLRDLAIEILVPPAIADGVKFQRAQDVQVRTGFEPGPTEDAFGQILDLILIHNG</sequence>
<dbReference type="EMBL" id="CP049109">
    <property type="protein sequence ID" value="QIG80108.1"/>
    <property type="molecule type" value="Genomic_DNA"/>
</dbReference>
<accession>A0A6G6Y5W1</accession>
<evidence type="ECO:0008006" key="3">
    <source>
        <dbReference type="Google" id="ProtNLM"/>
    </source>
</evidence>
<dbReference type="AlphaFoldDB" id="A0A6G6Y5W1"/>
<proteinExistence type="predicted"/>
<reference evidence="1 2" key="1">
    <citation type="submission" date="2020-02" db="EMBL/GenBank/DDBJ databases">
        <authorList>
            <person name="Zheng R.K."/>
            <person name="Sun C.M."/>
        </authorList>
    </citation>
    <scope>NUCLEOTIDE SEQUENCE [LARGE SCALE GENOMIC DNA]</scope>
    <source>
        <strain evidence="2">zrk23</strain>
    </source>
</reference>
<dbReference type="KEGG" id="spzr:G5C33_10170"/>
<protein>
    <recommendedName>
        <fullName evidence="3">DUF3168 domain-containing protein</fullName>
    </recommendedName>
</protein>
<gene>
    <name evidence="1" type="ORF">G5C33_10170</name>
</gene>